<evidence type="ECO:0000259" key="12">
    <source>
        <dbReference type="Pfam" id="PF12019"/>
    </source>
</evidence>
<comment type="similarity">
    <text evidence="9">Belongs to the GSP H family.</text>
</comment>
<keyword evidence="6 11" id="KW-0812">Transmembrane</keyword>
<evidence type="ECO:0000256" key="6">
    <source>
        <dbReference type="ARBA" id="ARBA00022692"/>
    </source>
</evidence>
<dbReference type="EMBL" id="BSFN01000003">
    <property type="protein sequence ID" value="GLK88428.1"/>
    <property type="molecule type" value="Genomic_DNA"/>
</dbReference>
<dbReference type="GO" id="GO:0015628">
    <property type="term" value="P:protein secretion by the type II secretion system"/>
    <property type="evidence" value="ECO:0007669"/>
    <property type="project" value="InterPro"/>
</dbReference>
<dbReference type="InterPro" id="IPR045584">
    <property type="entry name" value="Pilin-like"/>
</dbReference>
<evidence type="ECO:0000256" key="2">
    <source>
        <dbReference type="ARBA" id="ARBA00021549"/>
    </source>
</evidence>
<reference evidence="13" key="2">
    <citation type="submission" date="2023-01" db="EMBL/GenBank/DDBJ databases">
        <authorList>
            <person name="Sun Q."/>
            <person name="Evtushenko L."/>
        </authorList>
    </citation>
    <scope>NUCLEOTIDE SEQUENCE</scope>
    <source>
        <strain evidence="13">VKM B-2935</strain>
    </source>
</reference>
<evidence type="ECO:0000256" key="8">
    <source>
        <dbReference type="ARBA" id="ARBA00023136"/>
    </source>
</evidence>
<evidence type="ECO:0000256" key="9">
    <source>
        <dbReference type="ARBA" id="ARBA00025772"/>
    </source>
</evidence>
<protein>
    <recommendedName>
        <fullName evidence="2">Type II secretion system protein H</fullName>
    </recommendedName>
    <alternativeName>
        <fullName evidence="10">General secretion pathway protein H</fullName>
    </alternativeName>
</protein>
<evidence type="ECO:0000256" key="4">
    <source>
        <dbReference type="ARBA" id="ARBA00022481"/>
    </source>
</evidence>
<keyword evidence="7 11" id="KW-1133">Transmembrane helix</keyword>
<dbReference type="Pfam" id="PF07963">
    <property type="entry name" value="N_methyl"/>
    <property type="match status" value="1"/>
</dbReference>
<feature type="domain" description="General secretion pathway GspH" evidence="12">
    <location>
        <begin position="47"/>
        <end position="166"/>
    </location>
</feature>
<gene>
    <name evidence="13" type="primary">xcpU</name>
    <name evidence="13" type="ORF">GCM10017655_14900</name>
</gene>
<dbReference type="Gene3D" id="3.55.40.10">
    <property type="entry name" value="minor pseudopilin epsh domain"/>
    <property type="match status" value="1"/>
</dbReference>
<evidence type="ECO:0000256" key="3">
    <source>
        <dbReference type="ARBA" id="ARBA00022475"/>
    </source>
</evidence>
<dbReference type="AlphaFoldDB" id="A0A9W6K552"/>
<evidence type="ECO:0000256" key="10">
    <source>
        <dbReference type="ARBA" id="ARBA00030775"/>
    </source>
</evidence>
<dbReference type="InterPro" id="IPR022346">
    <property type="entry name" value="T2SS_GspH"/>
</dbReference>
<dbReference type="InterPro" id="IPR012902">
    <property type="entry name" value="N_methyl_site"/>
</dbReference>
<dbReference type="SUPFAM" id="SSF54523">
    <property type="entry name" value="Pili subunits"/>
    <property type="match status" value="1"/>
</dbReference>
<reference evidence="13" key="1">
    <citation type="journal article" date="2014" name="Int. J. Syst. Evol. Microbiol.">
        <title>Complete genome sequence of Corynebacterium casei LMG S-19264T (=DSM 44701T), isolated from a smear-ripened cheese.</title>
        <authorList>
            <consortium name="US DOE Joint Genome Institute (JGI-PGF)"/>
            <person name="Walter F."/>
            <person name="Albersmeier A."/>
            <person name="Kalinowski J."/>
            <person name="Ruckert C."/>
        </authorList>
    </citation>
    <scope>NUCLEOTIDE SEQUENCE</scope>
    <source>
        <strain evidence="13">VKM B-2935</strain>
    </source>
</reference>
<dbReference type="RefSeq" id="WP_271194645.1">
    <property type="nucleotide sequence ID" value="NZ_BSFN01000003.1"/>
</dbReference>
<dbReference type="PRINTS" id="PR00885">
    <property type="entry name" value="BCTERIALGSPH"/>
</dbReference>
<dbReference type="InterPro" id="IPR049875">
    <property type="entry name" value="TypeII_GspH"/>
</dbReference>
<dbReference type="PROSITE" id="PS00409">
    <property type="entry name" value="PROKAR_NTER_METHYL"/>
    <property type="match status" value="1"/>
</dbReference>
<dbReference type="Proteomes" id="UP001143328">
    <property type="component" value="Unassembled WGS sequence"/>
</dbReference>
<dbReference type="GO" id="GO:0005886">
    <property type="term" value="C:plasma membrane"/>
    <property type="evidence" value="ECO:0007669"/>
    <property type="project" value="UniProtKB-SubCell"/>
</dbReference>
<feature type="transmembrane region" description="Helical" evidence="11">
    <location>
        <begin position="12"/>
        <end position="33"/>
    </location>
</feature>
<comment type="subcellular location">
    <subcellularLocation>
        <location evidence="1">Cell inner membrane</location>
        <topology evidence="1">Single-pass membrane protein</topology>
    </subcellularLocation>
</comment>
<keyword evidence="4" id="KW-0488">Methylation</keyword>
<dbReference type="NCBIfam" id="TIGR01708">
    <property type="entry name" value="typeII_sec_gspH"/>
    <property type="match status" value="1"/>
</dbReference>
<evidence type="ECO:0000256" key="5">
    <source>
        <dbReference type="ARBA" id="ARBA00022519"/>
    </source>
</evidence>
<sequence length="182" mass="19807">MTTVQPPRQAGFTLIEIMVVLVILGTLIGLAVLSTGIAGPSRELRNEAERLSGLIGVLADEAVLDNREYGLWFDATSYQVLRYDSAKANWQAVDRNPHQLPVWAVLTLELEGAAMKLPSANAEENEKASARSPQVLILSSGELSPFRLIMAERKAQGARLQMATDGFRLPRVELVEAKGPGK</sequence>
<evidence type="ECO:0000256" key="7">
    <source>
        <dbReference type="ARBA" id="ARBA00022989"/>
    </source>
</evidence>
<dbReference type="NCBIfam" id="TIGR02532">
    <property type="entry name" value="IV_pilin_GFxxxE"/>
    <property type="match status" value="1"/>
</dbReference>
<dbReference type="Pfam" id="PF12019">
    <property type="entry name" value="GspH"/>
    <property type="match status" value="1"/>
</dbReference>
<evidence type="ECO:0000256" key="1">
    <source>
        <dbReference type="ARBA" id="ARBA00004377"/>
    </source>
</evidence>
<comment type="caution">
    <text evidence="13">The sequence shown here is derived from an EMBL/GenBank/DDBJ whole genome shotgun (WGS) entry which is preliminary data.</text>
</comment>
<keyword evidence="8 11" id="KW-0472">Membrane</keyword>
<evidence type="ECO:0000313" key="14">
    <source>
        <dbReference type="Proteomes" id="UP001143328"/>
    </source>
</evidence>
<evidence type="ECO:0000256" key="11">
    <source>
        <dbReference type="SAM" id="Phobius"/>
    </source>
</evidence>
<keyword evidence="3" id="KW-1003">Cell membrane</keyword>
<accession>A0A9W6K552</accession>
<evidence type="ECO:0000313" key="13">
    <source>
        <dbReference type="EMBL" id="GLK88428.1"/>
    </source>
</evidence>
<keyword evidence="14" id="KW-1185">Reference proteome</keyword>
<dbReference type="GO" id="GO:0015627">
    <property type="term" value="C:type II protein secretion system complex"/>
    <property type="evidence" value="ECO:0007669"/>
    <property type="project" value="InterPro"/>
</dbReference>
<dbReference type="InterPro" id="IPR002416">
    <property type="entry name" value="T2SS_protein-GspH"/>
</dbReference>
<keyword evidence="5" id="KW-0997">Cell inner membrane</keyword>
<proteinExistence type="inferred from homology"/>
<name>A0A9W6K552_9PSED</name>
<organism evidence="13 14">
    <name type="scientific">Pseudomonas turukhanskensis</name>
    <dbReference type="NCBI Taxonomy" id="1806536"/>
    <lineage>
        <taxon>Bacteria</taxon>
        <taxon>Pseudomonadati</taxon>
        <taxon>Pseudomonadota</taxon>
        <taxon>Gammaproteobacteria</taxon>
        <taxon>Pseudomonadales</taxon>
        <taxon>Pseudomonadaceae</taxon>
        <taxon>Pseudomonas</taxon>
    </lineage>
</organism>